<sequence length="223" mass="25826">MEIKDIIRKRREELNLTYEQLGNMVGVGKSTVRKWETGMIENMRRDNIIALSKALNISPSVIMGWEDETENTISERIKKGLEIRNMKQAELVEKTGIGKSSISTYISGAYEPKQKNIYKIAKALDVNEAWLMGLDVPMERQQLTLNNNLSKKETTLLTNFNKLNETGKDEAIKRVEELTQIDKYTHEEKEHLMPIAAHDKEGKFSKEDMEHDLNLMKDDKLWK</sequence>
<dbReference type="AlphaFoldDB" id="A0ABC8EBY7"/>
<dbReference type="InterPro" id="IPR001387">
    <property type="entry name" value="Cro/C1-type_HTH"/>
</dbReference>
<dbReference type="EMBL" id="AP026818">
    <property type="protein sequence ID" value="BDR80658.1"/>
    <property type="molecule type" value="Genomic_DNA"/>
</dbReference>
<dbReference type="GO" id="GO:0003677">
    <property type="term" value="F:DNA binding"/>
    <property type="evidence" value="ECO:0007669"/>
    <property type="project" value="UniProtKB-KW"/>
</dbReference>
<proteinExistence type="predicted"/>
<dbReference type="Proteomes" id="UP001321763">
    <property type="component" value="Chromosome"/>
</dbReference>
<feature type="domain" description="HTH cro/C1-type" evidence="4">
    <location>
        <begin position="7"/>
        <end position="62"/>
    </location>
</feature>
<dbReference type="RefSeq" id="WP_317720229.1">
    <property type="nucleotide sequence ID" value="NZ_AP026806.1"/>
</dbReference>
<dbReference type="SMART" id="SM00530">
    <property type="entry name" value="HTH_XRE"/>
    <property type="match status" value="2"/>
</dbReference>
<dbReference type="InterPro" id="IPR010982">
    <property type="entry name" value="Lambda_DNA-bd_dom_sf"/>
</dbReference>
<dbReference type="Pfam" id="PF01381">
    <property type="entry name" value="HTH_3"/>
    <property type="match status" value="1"/>
</dbReference>
<keyword evidence="2" id="KW-0238">DNA-binding</keyword>
<name>A0ABC8EBY7_CLOTA</name>
<keyword evidence="3" id="KW-0804">Transcription</keyword>
<organism evidence="5 6">
    <name type="scientific">Clostridium tetani</name>
    <dbReference type="NCBI Taxonomy" id="1513"/>
    <lineage>
        <taxon>Bacteria</taxon>
        <taxon>Bacillati</taxon>
        <taxon>Bacillota</taxon>
        <taxon>Clostridia</taxon>
        <taxon>Eubacteriales</taxon>
        <taxon>Clostridiaceae</taxon>
        <taxon>Clostridium</taxon>
    </lineage>
</organism>
<dbReference type="PANTHER" id="PTHR40661:SF1">
    <property type="entry name" value="HTH CRO_C1-TYPE DOMAIN-CONTAINING PROTEIN"/>
    <property type="match status" value="1"/>
</dbReference>
<dbReference type="PROSITE" id="PS50943">
    <property type="entry name" value="HTH_CROC1"/>
    <property type="match status" value="2"/>
</dbReference>
<dbReference type="PANTHER" id="PTHR40661">
    <property type="match status" value="1"/>
</dbReference>
<evidence type="ECO:0000256" key="2">
    <source>
        <dbReference type="ARBA" id="ARBA00023125"/>
    </source>
</evidence>
<dbReference type="CDD" id="cd00093">
    <property type="entry name" value="HTH_XRE"/>
    <property type="match status" value="2"/>
</dbReference>
<evidence type="ECO:0000313" key="5">
    <source>
        <dbReference type="EMBL" id="BDR80658.1"/>
    </source>
</evidence>
<dbReference type="Gene3D" id="1.10.260.40">
    <property type="entry name" value="lambda repressor-like DNA-binding domains"/>
    <property type="match status" value="2"/>
</dbReference>
<reference evidence="5 6" key="1">
    <citation type="submission" date="2022-09" db="EMBL/GenBank/DDBJ databases">
        <title>complete genome sequences of Clostridium tetani str. KHSU-234311-028 isolated from soil.</title>
        <authorList>
            <person name="Sekizuka T."/>
            <person name="Shitada C."/>
            <person name="Takahashi M."/>
            <person name="Kuroda M."/>
        </authorList>
    </citation>
    <scope>NUCLEOTIDE SEQUENCE [LARGE SCALE GENOMIC DNA]</scope>
    <source>
        <strain evidence="5 6">KHSU-234311-028</strain>
    </source>
</reference>
<protein>
    <recommendedName>
        <fullName evidence="4">HTH cro/C1-type domain-containing protein</fullName>
    </recommendedName>
</protein>
<accession>A0ABC8EBY7</accession>
<dbReference type="Pfam" id="PF12844">
    <property type="entry name" value="HTH_19"/>
    <property type="match status" value="1"/>
</dbReference>
<evidence type="ECO:0000259" key="4">
    <source>
        <dbReference type="PROSITE" id="PS50943"/>
    </source>
</evidence>
<keyword evidence="1" id="KW-0805">Transcription regulation</keyword>
<dbReference type="SUPFAM" id="SSF47413">
    <property type="entry name" value="lambda repressor-like DNA-binding domains"/>
    <property type="match status" value="2"/>
</dbReference>
<gene>
    <name evidence="5" type="ORF">K234311028_09040</name>
</gene>
<evidence type="ECO:0000256" key="3">
    <source>
        <dbReference type="ARBA" id="ARBA00023163"/>
    </source>
</evidence>
<evidence type="ECO:0000256" key="1">
    <source>
        <dbReference type="ARBA" id="ARBA00023015"/>
    </source>
</evidence>
<evidence type="ECO:0000313" key="6">
    <source>
        <dbReference type="Proteomes" id="UP001321763"/>
    </source>
</evidence>
<feature type="domain" description="HTH cro/C1-type" evidence="4">
    <location>
        <begin position="77"/>
        <end position="131"/>
    </location>
</feature>